<comment type="caution">
    <text evidence="3">The sequence shown here is derived from an EMBL/GenBank/DDBJ whole genome shotgun (WGS) entry which is preliminary data.</text>
</comment>
<protein>
    <submittedName>
        <fullName evidence="3">5-bromo-4-chloroindolyl phosphate hydrolysis protein</fullName>
    </submittedName>
</protein>
<gene>
    <name evidence="3" type="ORF">C7383_11811</name>
</gene>
<accession>A0AB73SYG5</accession>
<name>A0AB73SYG5_9FIRM</name>
<feature type="transmembrane region" description="Helical" evidence="2">
    <location>
        <begin position="141"/>
        <end position="161"/>
    </location>
</feature>
<proteinExistence type="predicted"/>
<evidence type="ECO:0000256" key="2">
    <source>
        <dbReference type="SAM" id="Phobius"/>
    </source>
</evidence>
<evidence type="ECO:0000313" key="3">
    <source>
        <dbReference type="EMBL" id="PWJ72402.1"/>
    </source>
</evidence>
<feature type="region of interest" description="Disordered" evidence="1">
    <location>
        <begin position="245"/>
        <end position="270"/>
    </location>
</feature>
<dbReference type="InterPro" id="IPR018770">
    <property type="entry name" value="ChloroindolylP_hydrolase"/>
</dbReference>
<dbReference type="Proteomes" id="UP000245412">
    <property type="component" value="Unassembled WGS sequence"/>
</dbReference>
<keyword evidence="2" id="KW-0472">Membrane</keyword>
<dbReference type="Pfam" id="PF10112">
    <property type="entry name" value="Halogen_Hydrol"/>
    <property type="match status" value="1"/>
</dbReference>
<dbReference type="RefSeq" id="WP_109748403.1">
    <property type="nucleotide sequence ID" value="NZ_CABJAT010000011.1"/>
</dbReference>
<dbReference type="EMBL" id="QGGY01000018">
    <property type="protein sequence ID" value="PWJ72402.1"/>
    <property type="molecule type" value="Genomic_DNA"/>
</dbReference>
<organism evidence="3 4">
    <name type="scientific">Murimonas intestini</name>
    <dbReference type="NCBI Taxonomy" id="1337051"/>
    <lineage>
        <taxon>Bacteria</taxon>
        <taxon>Bacillati</taxon>
        <taxon>Bacillota</taxon>
        <taxon>Clostridia</taxon>
        <taxon>Lachnospirales</taxon>
        <taxon>Lachnospiraceae</taxon>
        <taxon>Murimonas</taxon>
    </lineage>
</organism>
<feature type="region of interest" description="Disordered" evidence="1">
    <location>
        <begin position="50"/>
        <end position="90"/>
    </location>
</feature>
<sequence length="417" mass="46376">MAHQDWSNLGNDIRNMVQSAIDSKDFQQLNQSINRTINDAMQNINKGFQQAGKNMGMGSQGPKGPRPQPQNPWERRRPDQNASPFDVSTKTRKASPYFAGTGAASAAGIALSVVGGILTAGTGIATLVLLLISLFGGEMYLGFKIAIGIMLPFLVGGGFMVGKGAGLLGRVNRFRAYIRELRGQPFCPIKSLAEEVGKSESFVLKDVKDMIKRRMFIEGHVDAQNTCLIVTEDAYDQYLEAQHQLEDRRRQEEQRRQEQTAKGDIPQDTRKMIEEGQAYIREIHECNDAIPGEEISEKISKMELIVRKIFAKVENEPELAADMRKFMEYYLPTTVKLLHAYEELDAQPIQGANIVSSKKEIEDTLDTINQAFENLLDSFFQDTAWDISSDISVLQAMLAQEGLTNSAFDKGKSGKVG</sequence>
<evidence type="ECO:0000313" key="4">
    <source>
        <dbReference type="Proteomes" id="UP000245412"/>
    </source>
</evidence>
<feature type="transmembrane region" description="Helical" evidence="2">
    <location>
        <begin position="102"/>
        <end position="135"/>
    </location>
</feature>
<reference evidence="3 4" key="1">
    <citation type="submission" date="2018-05" db="EMBL/GenBank/DDBJ databases">
        <authorList>
            <person name="Goeker M."/>
            <person name="Huntemann M."/>
            <person name="Clum A."/>
            <person name="Pillay M."/>
            <person name="Palaniappan K."/>
            <person name="Varghese N."/>
            <person name="Mikhailova N."/>
            <person name="Stamatis D."/>
            <person name="Reddy T."/>
            <person name="Daum C."/>
            <person name="Shapiro N."/>
            <person name="Ivanova N."/>
            <person name="Kyrpides N."/>
            <person name="Woyke T."/>
        </authorList>
    </citation>
    <scope>NUCLEOTIDE SEQUENCE [LARGE SCALE GENOMIC DNA]</scope>
    <source>
        <strain evidence="3 4">DSM 26524</strain>
    </source>
</reference>
<keyword evidence="4" id="KW-1185">Reference proteome</keyword>
<evidence type="ECO:0000256" key="1">
    <source>
        <dbReference type="SAM" id="MobiDB-lite"/>
    </source>
</evidence>
<keyword evidence="2" id="KW-0812">Transmembrane</keyword>
<keyword evidence="2" id="KW-1133">Transmembrane helix</keyword>
<dbReference type="AlphaFoldDB" id="A0AB73SYG5"/>